<evidence type="ECO:0000313" key="2">
    <source>
        <dbReference type="EMBL" id="GJU10075.1"/>
    </source>
</evidence>
<evidence type="ECO:0000259" key="1">
    <source>
        <dbReference type="Pfam" id="PF13966"/>
    </source>
</evidence>
<dbReference type="EMBL" id="BQNB010021788">
    <property type="protein sequence ID" value="GJU10075.1"/>
    <property type="molecule type" value="Genomic_DNA"/>
</dbReference>
<feature type="domain" description="Reverse transcriptase zinc-binding" evidence="1">
    <location>
        <begin position="484"/>
        <end position="551"/>
    </location>
</feature>
<dbReference type="PANTHER" id="PTHR46890:SF50">
    <property type="entry name" value="RNA-DIRECTED DNA POLYMERASE, EUKARYOTA, REVERSE TRANSCRIPTASE ZINC-BINDING DOMAIN PROTEIN-RELATED"/>
    <property type="match status" value="1"/>
</dbReference>
<proteinExistence type="predicted"/>
<accession>A0ABQ5JDE7</accession>
<dbReference type="Pfam" id="PF13966">
    <property type="entry name" value="zf-RVT"/>
    <property type="match status" value="1"/>
</dbReference>
<keyword evidence="3" id="KW-1185">Reference proteome</keyword>
<dbReference type="InterPro" id="IPR026960">
    <property type="entry name" value="RVT-Znf"/>
</dbReference>
<sequence length="616" mass="70598">MSKSDLRKWSKERFEGNKEKNEGYKSEAMRWELEAEKRVLNDAERAPWLEARKLWLEKENEVAGMLHQKARIKWDVKGESKFFYSFVKRRNNKNNIRGLMLNGIWSEDPRAIKMEVERYYKALFFEGMTIRPLFYCDRIEIFLDNEAAMLETEFKEKEVWEAICGCGGDKTSGPDGFNFKFMKKFWDVLKSDLMFAVKWYWDRMEISRGCNASFVTIIPKIADPIGLGDFRPISLIGCYYKIIAKILAERVKKVIGKLVAYDSINWRFLMGIMKKMGFGAKWCKWVESCLRSSTMSILVNESPTEEFSLERGVRQGDLLSPFLFILAAEGLNVIVNEAVQNGVNDREIGDMARLMRCGVGEFPFTYLGMPIGENMRRGKKIQWVKWDMLLASHGDGGLNIGSLQAKNWALLGKCGGLGGVRGVGGDLKRGWVWREIIKIGEELGELGIDFPTSFVADIGERREGWQTKEDRWKTCGNGNGIGDTWRWTLQEDGKFTVNALTKMVEERMIPVRVELDKRDIDLDSILCPRCDSVVETCEHSLVLCNFAMSVWERVYRWWKVGDVNAFSIGELFASNGNVDIPKHATRLWQVVRWTSGSDIECAAASAADVFLCEGLF</sequence>
<reference evidence="2" key="2">
    <citation type="submission" date="2022-01" db="EMBL/GenBank/DDBJ databases">
        <authorList>
            <person name="Yamashiro T."/>
            <person name="Shiraishi A."/>
            <person name="Satake H."/>
            <person name="Nakayama K."/>
        </authorList>
    </citation>
    <scope>NUCLEOTIDE SEQUENCE</scope>
</reference>
<organism evidence="2 3">
    <name type="scientific">Tanacetum coccineum</name>
    <dbReference type="NCBI Taxonomy" id="301880"/>
    <lineage>
        <taxon>Eukaryota</taxon>
        <taxon>Viridiplantae</taxon>
        <taxon>Streptophyta</taxon>
        <taxon>Embryophyta</taxon>
        <taxon>Tracheophyta</taxon>
        <taxon>Spermatophyta</taxon>
        <taxon>Magnoliopsida</taxon>
        <taxon>eudicotyledons</taxon>
        <taxon>Gunneridae</taxon>
        <taxon>Pentapetalae</taxon>
        <taxon>asterids</taxon>
        <taxon>campanulids</taxon>
        <taxon>Asterales</taxon>
        <taxon>Asteraceae</taxon>
        <taxon>Asteroideae</taxon>
        <taxon>Anthemideae</taxon>
        <taxon>Anthemidinae</taxon>
        <taxon>Tanacetum</taxon>
    </lineage>
</organism>
<name>A0ABQ5JDE7_9ASTR</name>
<protein>
    <submittedName>
        <fullName evidence="2">Transposon TX1</fullName>
    </submittedName>
</protein>
<dbReference type="PANTHER" id="PTHR46890">
    <property type="entry name" value="NON-LTR RETROLELEMENT REVERSE TRANSCRIPTASE-LIKE PROTEIN-RELATED"/>
    <property type="match status" value="1"/>
</dbReference>
<comment type="caution">
    <text evidence="2">The sequence shown here is derived from an EMBL/GenBank/DDBJ whole genome shotgun (WGS) entry which is preliminary data.</text>
</comment>
<evidence type="ECO:0000313" key="3">
    <source>
        <dbReference type="Proteomes" id="UP001151760"/>
    </source>
</evidence>
<gene>
    <name evidence="2" type="ORF">Tco_1132471</name>
</gene>
<reference evidence="2" key="1">
    <citation type="journal article" date="2022" name="Int. J. Mol. Sci.">
        <title>Draft Genome of Tanacetum Coccineum: Genomic Comparison of Closely Related Tanacetum-Family Plants.</title>
        <authorList>
            <person name="Yamashiro T."/>
            <person name="Shiraishi A."/>
            <person name="Nakayama K."/>
            <person name="Satake H."/>
        </authorList>
    </citation>
    <scope>NUCLEOTIDE SEQUENCE</scope>
</reference>
<dbReference type="Proteomes" id="UP001151760">
    <property type="component" value="Unassembled WGS sequence"/>
</dbReference>
<dbReference type="InterPro" id="IPR052343">
    <property type="entry name" value="Retrotransposon-Effector_Assoc"/>
</dbReference>